<dbReference type="Pfam" id="PF25179">
    <property type="entry name" value="LMF1_C"/>
    <property type="match status" value="1"/>
</dbReference>
<dbReference type="InterPro" id="IPR057434">
    <property type="entry name" value="LMF1/2_N"/>
</dbReference>
<evidence type="ECO:0000256" key="9">
    <source>
        <dbReference type="SAM" id="MobiDB-lite"/>
    </source>
</evidence>
<evidence type="ECO:0000259" key="11">
    <source>
        <dbReference type="Pfam" id="PF25179"/>
    </source>
</evidence>
<feature type="transmembrane region" description="Helical" evidence="8">
    <location>
        <begin position="12"/>
        <end position="30"/>
    </location>
</feature>
<dbReference type="GO" id="GO:0005789">
    <property type="term" value="C:endoplasmic reticulum membrane"/>
    <property type="evidence" value="ECO:0007669"/>
    <property type="project" value="UniProtKB-SubCell"/>
</dbReference>
<comment type="subcellular location">
    <subcellularLocation>
        <location evidence="1 8">Endoplasmic reticulum membrane</location>
        <topology evidence="1 8">Multi-pass membrane protein</topology>
    </subcellularLocation>
</comment>
<keyword evidence="4 8" id="KW-0256">Endoplasmic reticulum</keyword>
<feature type="transmembrane region" description="Helical" evidence="8">
    <location>
        <begin position="298"/>
        <end position="323"/>
    </location>
</feature>
<evidence type="ECO:0000256" key="6">
    <source>
        <dbReference type="ARBA" id="ARBA00023136"/>
    </source>
</evidence>
<proteinExistence type="inferred from homology"/>
<evidence type="ECO:0000259" key="10">
    <source>
        <dbReference type="Pfam" id="PF06762"/>
    </source>
</evidence>
<dbReference type="Pfam" id="PF06762">
    <property type="entry name" value="LMF1"/>
    <property type="match status" value="1"/>
</dbReference>
<keyword evidence="13" id="KW-1185">Reference proteome</keyword>
<dbReference type="GO" id="GO:0051604">
    <property type="term" value="P:protein maturation"/>
    <property type="evidence" value="ECO:0007669"/>
    <property type="project" value="InterPro"/>
</dbReference>
<feature type="region of interest" description="Disordered" evidence="9">
    <location>
        <begin position="643"/>
        <end position="717"/>
    </location>
</feature>
<comment type="function">
    <text evidence="8">Involved in the maturation of specific proteins in the endoplasmic reticulum.</text>
</comment>
<sequence length="717" mass="81956">MGEIVLPRRMFLWCMAVIYLTAFVSLYVQIPGLYGNEGLLPARWQLRYSGKPLVEQLLSSPTLLWLGPRLGLDTHTAMELLCLIGAALSLAATLVEAFRDSVVFFCLWVLYLSMYEVGQVFLYFQWDNLLLETGFLCILVAPLTLIRGSRGVREHDRVTFWLIRWLLFRLMFASGVVKLTSRCPTWWGLTALTYHYETQCIPTPLAWFAHQLPVWWQKLSVVGAFVIEIAVPFLFFSPLRRLRLGAFYLQVLLQVLIILSGNYNFFNLLTVTLCLSLLDDRHTDNGNDGMKLNILWSWLCYLLELVVWALVIVGTVISFDLQLDTVKKGISSRTAFTYHQFNLFLKTVTIPSIWIGVLSLTWEMVTSLFRCACVSGFFKRFWGTVQWTVFAGAAASMFAVSLVSSVGNMGTDKAGGPNKRSAVNHLILFQVVNSYGLFRRMTGVGGRPEVVIEGSSDGVTWTEIEFMYKPGNLSASPPMLTPHQPRLDWQMWFAALGPNTQSPWFTSLMYRLLQGKRDVIELIQSDVSQYPFHQQPPAYLRAHRYRYWFTESKADGSRWWRRVYDEEFYPIVHLGNSFLEGMLNQYGLKDKSPPRRLSNTTVAQAVRWVRSQVRGVPAHTLIWTLIACSATFCLVQGLRHKNKDVEKPSDAHKATATDRTENAADGSSSDHHEKSDEQQADEEDDKEADSEDEVEEEGEEENEVDEEDEDEERIEKR</sequence>
<evidence type="ECO:0000256" key="4">
    <source>
        <dbReference type="ARBA" id="ARBA00022824"/>
    </source>
</evidence>
<dbReference type="InterPro" id="IPR057433">
    <property type="entry name" value="LMF1/2_C"/>
</dbReference>
<keyword evidence="3 8" id="KW-0812">Transmembrane</keyword>
<feature type="domain" description="Lipase maturation factor 1/2 C-terminal" evidence="11">
    <location>
        <begin position="431"/>
        <end position="570"/>
    </location>
</feature>
<feature type="transmembrane region" description="Helical" evidence="8">
    <location>
        <begin position="343"/>
        <end position="365"/>
    </location>
</feature>
<dbReference type="PANTHER" id="PTHR14463">
    <property type="entry name" value="LIPASE MATURATION FACTOR"/>
    <property type="match status" value="1"/>
</dbReference>
<feature type="transmembrane region" description="Helical" evidence="8">
    <location>
        <begin position="102"/>
        <end position="123"/>
    </location>
</feature>
<feature type="transmembrane region" description="Helical" evidence="8">
    <location>
        <begin position="219"/>
        <end position="239"/>
    </location>
</feature>
<feature type="transmembrane region" description="Helical" evidence="8">
    <location>
        <begin position="385"/>
        <end position="403"/>
    </location>
</feature>
<feature type="transmembrane region" description="Helical" evidence="8">
    <location>
        <begin position="251"/>
        <end position="278"/>
    </location>
</feature>
<dbReference type="GeneTree" id="ENSGT00530000063702"/>
<comment type="similarity">
    <text evidence="2 8">Belongs to the lipase maturation factor family.</text>
</comment>
<protein>
    <recommendedName>
        <fullName evidence="8">Lipase maturation factor</fullName>
    </recommendedName>
</protein>
<feature type="compositionally biased region" description="Acidic residues" evidence="9">
    <location>
        <begin position="678"/>
        <end position="717"/>
    </location>
</feature>
<dbReference type="InterPro" id="IPR009613">
    <property type="entry name" value="LMF"/>
</dbReference>
<keyword evidence="7" id="KW-0325">Glycoprotein</keyword>
<evidence type="ECO:0000256" key="1">
    <source>
        <dbReference type="ARBA" id="ARBA00004477"/>
    </source>
</evidence>
<dbReference type="Proteomes" id="UP000005207">
    <property type="component" value="Linkage group LG7"/>
</dbReference>
<dbReference type="PANTHER" id="PTHR14463:SF5">
    <property type="entry name" value="LIPASE MATURATION FACTOR 2"/>
    <property type="match status" value="1"/>
</dbReference>
<reference evidence="12" key="3">
    <citation type="submission" date="2025-09" db="UniProtKB">
        <authorList>
            <consortium name="Ensembl"/>
        </authorList>
    </citation>
    <scope>IDENTIFICATION</scope>
</reference>
<reference evidence="13" key="1">
    <citation type="submission" date="2012-01" db="EMBL/GenBank/DDBJ databases">
        <title>The Genome Sequence of Oreochromis niloticus (Nile Tilapia).</title>
        <authorList>
            <consortium name="Broad Institute Genome Assembly Team"/>
            <consortium name="Broad Institute Sequencing Platform"/>
            <person name="Di Palma F."/>
            <person name="Johnson J."/>
            <person name="Lander E.S."/>
            <person name="Lindblad-Toh K."/>
        </authorList>
    </citation>
    <scope>NUCLEOTIDE SEQUENCE [LARGE SCALE GENOMIC DNA]</scope>
</reference>
<keyword evidence="6 8" id="KW-0472">Membrane</keyword>
<accession>A0A669C566</accession>
<feature type="compositionally biased region" description="Basic and acidic residues" evidence="9">
    <location>
        <begin position="643"/>
        <end position="677"/>
    </location>
</feature>
<reference evidence="12" key="2">
    <citation type="submission" date="2025-08" db="UniProtKB">
        <authorList>
            <consortium name="Ensembl"/>
        </authorList>
    </citation>
    <scope>IDENTIFICATION</scope>
</reference>
<keyword evidence="5 8" id="KW-1133">Transmembrane helix</keyword>
<evidence type="ECO:0000256" key="2">
    <source>
        <dbReference type="ARBA" id="ARBA00005512"/>
    </source>
</evidence>
<name>A0A669C566_ORENI</name>
<feature type="transmembrane region" description="Helical" evidence="8">
    <location>
        <begin position="129"/>
        <end position="146"/>
    </location>
</feature>
<evidence type="ECO:0000256" key="3">
    <source>
        <dbReference type="ARBA" id="ARBA00022692"/>
    </source>
</evidence>
<organism evidence="12 13">
    <name type="scientific">Oreochromis niloticus</name>
    <name type="common">Nile tilapia</name>
    <name type="synonym">Tilapia nilotica</name>
    <dbReference type="NCBI Taxonomy" id="8128"/>
    <lineage>
        <taxon>Eukaryota</taxon>
        <taxon>Metazoa</taxon>
        <taxon>Chordata</taxon>
        <taxon>Craniata</taxon>
        <taxon>Vertebrata</taxon>
        <taxon>Euteleostomi</taxon>
        <taxon>Actinopterygii</taxon>
        <taxon>Neopterygii</taxon>
        <taxon>Teleostei</taxon>
        <taxon>Neoteleostei</taxon>
        <taxon>Acanthomorphata</taxon>
        <taxon>Ovalentaria</taxon>
        <taxon>Cichlomorphae</taxon>
        <taxon>Cichliformes</taxon>
        <taxon>Cichlidae</taxon>
        <taxon>African cichlids</taxon>
        <taxon>Pseudocrenilabrinae</taxon>
        <taxon>Oreochromini</taxon>
        <taxon>Oreochromis</taxon>
    </lineage>
</organism>
<evidence type="ECO:0000256" key="8">
    <source>
        <dbReference type="RuleBase" id="RU361229"/>
    </source>
</evidence>
<dbReference type="AlphaFoldDB" id="A0A669C566"/>
<dbReference type="Ensembl" id="ENSONIT00000052927.1">
    <property type="protein sequence ID" value="ENSONIP00000041751.1"/>
    <property type="gene ID" value="ENSONIG00000015028.2"/>
</dbReference>
<evidence type="ECO:0000256" key="5">
    <source>
        <dbReference type="ARBA" id="ARBA00022989"/>
    </source>
</evidence>
<feature type="transmembrane region" description="Helical" evidence="8">
    <location>
        <begin position="158"/>
        <end position="177"/>
    </location>
</feature>
<evidence type="ECO:0000256" key="7">
    <source>
        <dbReference type="ARBA" id="ARBA00023180"/>
    </source>
</evidence>
<gene>
    <name evidence="12" type="primary">LMF2</name>
    <name evidence="12" type="synonym">lmf2a</name>
</gene>
<evidence type="ECO:0000313" key="13">
    <source>
        <dbReference type="Proteomes" id="UP000005207"/>
    </source>
</evidence>
<evidence type="ECO:0000313" key="12">
    <source>
        <dbReference type="Ensembl" id="ENSONIP00000041751.1"/>
    </source>
</evidence>
<feature type="domain" description="Lipase maturation factor 1/2 N-terminal" evidence="10">
    <location>
        <begin position="123"/>
        <end position="283"/>
    </location>
</feature>
<feature type="transmembrane region" description="Helical" evidence="8">
    <location>
        <begin position="76"/>
        <end position="95"/>
    </location>
</feature>